<sequence>MKNLNLSLIVLIFSSLLAGCGMSGSLYRETPPAPAKEKIQKQQSNIAEEEVTDALSTSQ</sequence>
<organism evidence="2 3">
    <name type="scientific">Psychromonas arctica</name>
    <dbReference type="NCBI Taxonomy" id="168275"/>
    <lineage>
        <taxon>Bacteria</taxon>
        <taxon>Pseudomonadati</taxon>
        <taxon>Pseudomonadota</taxon>
        <taxon>Gammaproteobacteria</taxon>
        <taxon>Alteromonadales</taxon>
        <taxon>Psychromonadaceae</taxon>
        <taxon>Psychromonas</taxon>
    </lineage>
</organism>
<reference evidence="2 3" key="1">
    <citation type="submission" date="2024-02" db="EMBL/GenBank/DDBJ databases">
        <title>Bacteria isolated from the canopy kelp, Nereocystis luetkeana.</title>
        <authorList>
            <person name="Pfister C.A."/>
            <person name="Younker I.T."/>
            <person name="Light S.H."/>
        </authorList>
    </citation>
    <scope>NUCLEOTIDE SEQUENCE [LARGE SCALE GENOMIC DNA]</scope>
    <source>
        <strain evidence="2 3">TI.2.07</strain>
    </source>
</reference>
<accession>A0ABU9HFS4</accession>
<evidence type="ECO:0000313" key="3">
    <source>
        <dbReference type="Proteomes" id="UP001366060"/>
    </source>
</evidence>
<dbReference type="Proteomes" id="UP001366060">
    <property type="component" value="Unassembled WGS sequence"/>
</dbReference>
<evidence type="ECO:0000313" key="2">
    <source>
        <dbReference type="EMBL" id="MEL0660751.1"/>
    </source>
</evidence>
<dbReference type="RefSeq" id="WP_341629147.1">
    <property type="nucleotide sequence ID" value="NZ_JBAKBA010000055.1"/>
</dbReference>
<dbReference type="EMBL" id="JBAKBA010000055">
    <property type="protein sequence ID" value="MEL0660751.1"/>
    <property type="molecule type" value="Genomic_DNA"/>
</dbReference>
<name>A0ABU9HFS4_9GAMM</name>
<comment type="caution">
    <text evidence="2">The sequence shown here is derived from an EMBL/GenBank/DDBJ whole genome shotgun (WGS) entry which is preliminary data.</text>
</comment>
<dbReference type="PROSITE" id="PS51257">
    <property type="entry name" value="PROKAR_LIPOPROTEIN"/>
    <property type="match status" value="1"/>
</dbReference>
<keyword evidence="3" id="KW-1185">Reference proteome</keyword>
<keyword evidence="2" id="KW-0449">Lipoprotein</keyword>
<evidence type="ECO:0000256" key="1">
    <source>
        <dbReference type="SAM" id="MobiDB-lite"/>
    </source>
</evidence>
<feature type="region of interest" description="Disordered" evidence="1">
    <location>
        <begin position="29"/>
        <end position="59"/>
    </location>
</feature>
<proteinExistence type="predicted"/>
<protein>
    <submittedName>
        <fullName evidence="2">Lipoprotein</fullName>
    </submittedName>
</protein>
<gene>
    <name evidence="2" type="ORF">V6255_16585</name>
</gene>